<dbReference type="NCBIfam" id="TIGR04409">
    <property type="entry name" value="LptC_YrbK"/>
    <property type="match status" value="1"/>
</dbReference>
<keyword evidence="8" id="KW-1185">Reference proteome</keyword>
<dbReference type="PANTHER" id="PTHR37481">
    <property type="entry name" value="LIPOPOLYSACCHARIDE EXPORT SYSTEM PROTEIN LPTC"/>
    <property type="match status" value="1"/>
</dbReference>
<keyword evidence="1" id="KW-1003">Cell membrane</keyword>
<keyword evidence="2" id="KW-0997">Cell inner membrane</keyword>
<accession>A0A6N0HQP8</accession>
<dbReference type="Pfam" id="PF06835">
    <property type="entry name" value="LptC"/>
    <property type="match status" value="1"/>
</dbReference>
<evidence type="ECO:0000256" key="2">
    <source>
        <dbReference type="ARBA" id="ARBA00022519"/>
    </source>
</evidence>
<dbReference type="GO" id="GO:0030288">
    <property type="term" value="C:outer membrane-bounded periplasmic space"/>
    <property type="evidence" value="ECO:0007669"/>
    <property type="project" value="TreeGrafter"/>
</dbReference>
<gene>
    <name evidence="7" type="primary">lptC</name>
    <name evidence="7" type="ORF">HUE58_06170</name>
</gene>
<sequence>MASSQLRHNLLNIILIIVIIGVIWLLMALLLSSFSTSENKKQTPLMQNKITSKGVTYLEKIDNFSLQEFDAKAQLSHSVKAKNYFSFKNSPALLIEPKVTFYDEKGLKDYMLNSKRAYYTDTGEIKFKGEVSVQSSNGLSHKINTEELLIGIKTSDLMSKKPVTYLGENIKIISQGIRMHAKDDRMKLTGYTKINQDSGQQILTKDLYINQSKGQKYYYSNNKTTYLAKKNKIYASGVDMDRQKQVIQLLGKVKIVQDSGSKINTKNLTIDQSNGLEVYRTKEKIHYQSNIADIHAFGMNYDVAEQKIKLMGGVVGRYE</sequence>
<dbReference type="InterPro" id="IPR052363">
    <property type="entry name" value="LPS_export_LptC"/>
</dbReference>
<keyword evidence="4 6" id="KW-1133">Transmembrane helix</keyword>
<evidence type="ECO:0000256" key="5">
    <source>
        <dbReference type="ARBA" id="ARBA00023136"/>
    </source>
</evidence>
<dbReference type="InterPro" id="IPR026265">
    <property type="entry name" value="LptC"/>
</dbReference>
<evidence type="ECO:0000256" key="6">
    <source>
        <dbReference type="SAM" id="Phobius"/>
    </source>
</evidence>
<protein>
    <submittedName>
        <fullName evidence="7">LPS export ABC transporter periplasmic protein LptC</fullName>
    </submittedName>
</protein>
<proteinExistence type="predicted"/>
<dbReference type="PANTHER" id="PTHR37481:SF1">
    <property type="entry name" value="LIPOPOLYSACCHARIDE EXPORT SYSTEM PROTEIN LPTC"/>
    <property type="match status" value="1"/>
</dbReference>
<name>A0A6N0HQP8_9GAMM</name>
<evidence type="ECO:0000313" key="8">
    <source>
        <dbReference type="Proteomes" id="UP000509429"/>
    </source>
</evidence>
<feature type="transmembrane region" description="Helical" evidence="6">
    <location>
        <begin position="12"/>
        <end position="34"/>
    </location>
</feature>
<dbReference type="KEGG" id="reo:HUE58_06170"/>
<evidence type="ECO:0000313" key="7">
    <source>
        <dbReference type="EMBL" id="QKQ24673.1"/>
    </source>
</evidence>
<dbReference type="AlphaFoldDB" id="A0A6N0HQP8"/>
<dbReference type="GO" id="GO:0017089">
    <property type="term" value="F:glycolipid transfer activity"/>
    <property type="evidence" value="ECO:0007669"/>
    <property type="project" value="TreeGrafter"/>
</dbReference>
<organism evidence="7 8">
    <name type="scientific">Candidatus Ruthia endofausta</name>
    <dbReference type="NCBI Taxonomy" id="2738852"/>
    <lineage>
        <taxon>Bacteria</taxon>
        <taxon>Pseudomonadati</taxon>
        <taxon>Pseudomonadota</taxon>
        <taxon>Gammaproteobacteria</taxon>
        <taxon>Candidatus Pseudothioglobaceae</taxon>
        <taxon>Candidatus Ruthturnera</taxon>
    </lineage>
</organism>
<dbReference type="RefSeq" id="WP_174606109.1">
    <property type="nucleotide sequence ID" value="NZ_CP054490.1"/>
</dbReference>
<dbReference type="InterPro" id="IPR010664">
    <property type="entry name" value="LipoPS_assembly_LptC-rel"/>
</dbReference>
<dbReference type="GO" id="GO:0015221">
    <property type="term" value="F:lipopolysaccharide transmembrane transporter activity"/>
    <property type="evidence" value="ECO:0007669"/>
    <property type="project" value="InterPro"/>
</dbReference>
<evidence type="ECO:0000256" key="1">
    <source>
        <dbReference type="ARBA" id="ARBA00022475"/>
    </source>
</evidence>
<dbReference type="Gene3D" id="2.60.450.10">
    <property type="entry name" value="Lipopolysaccharide (LPS) transport protein A like domain"/>
    <property type="match status" value="1"/>
</dbReference>
<evidence type="ECO:0000256" key="3">
    <source>
        <dbReference type="ARBA" id="ARBA00022692"/>
    </source>
</evidence>
<reference evidence="7 8" key="1">
    <citation type="submission" date="2020-05" db="EMBL/GenBank/DDBJ databases">
        <title>Horizontal transmission and recombination maintain forever young bacterial symbiont genomes.</title>
        <authorList>
            <person name="Russell S.L."/>
            <person name="Pepper-Tunick E."/>
            <person name="Svedberg J."/>
            <person name="Byrne A."/>
            <person name="Ruelas Castillo J."/>
            <person name="Vollmers C."/>
            <person name="Beinart R.A."/>
            <person name="Corbett-Detig R."/>
        </authorList>
    </citation>
    <scope>NUCLEOTIDE SEQUENCE [LARGE SCALE GENOMIC DNA]</scope>
    <source>
        <strain evidence="7">JDF_Ridge</strain>
    </source>
</reference>
<keyword evidence="5 6" id="KW-0472">Membrane</keyword>
<dbReference type="GO" id="GO:0005886">
    <property type="term" value="C:plasma membrane"/>
    <property type="evidence" value="ECO:0007669"/>
    <property type="project" value="InterPro"/>
</dbReference>
<keyword evidence="3 6" id="KW-0812">Transmembrane</keyword>
<evidence type="ECO:0000256" key="4">
    <source>
        <dbReference type="ARBA" id="ARBA00022989"/>
    </source>
</evidence>
<dbReference type="Proteomes" id="UP000509429">
    <property type="component" value="Chromosome"/>
</dbReference>
<dbReference type="EMBL" id="CP054490">
    <property type="protein sequence ID" value="QKQ24673.1"/>
    <property type="molecule type" value="Genomic_DNA"/>
</dbReference>